<feature type="region of interest" description="Disordered" evidence="1">
    <location>
        <begin position="1"/>
        <end position="31"/>
    </location>
</feature>
<evidence type="ECO:0000313" key="3">
    <source>
        <dbReference type="Proteomes" id="UP000525686"/>
    </source>
</evidence>
<accession>A0A7W3ZQF1</accession>
<reference evidence="3" key="1">
    <citation type="submission" date="2020-05" db="EMBL/GenBank/DDBJ databases">
        <title>Classification of alakaliphilic streptomycetes isolated from an alkaline soil next to Lonar Crater, India and a proposal for the recognition of Streptomyces alkaliterrae sp. nov.</title>
        <authorList>
            <person name="Golinska P."/>
        </authorList>
    </citation>
    <scope>NUCLEOTIDE SEQUENCE [LARGE SCALE GENOMIC DNA]</scope>
    <source>
        <strain evidence="3">OF3</strain>
    </source>
</reference>
<name>A0A7W3ZQF1_9ACTN</name>
<evidence type="ECO:0000256" key="1">
    <source>
        <dbReference type="SAM" id="MobiDB-lite"/>
    </source>
</evidence>
<feature type="compositionally biased region" description="Low complexity" evidence="1">
    <location>
        <begin position="1"/>
        <end position="18"/>
    </location>
</feature>
<protein>
    <submittedName>
        <fullName evidence="2">Uncharacterized protein</fullName>
    </submittedName>
</protein>
<gene>
    <name evidence="2" type="ORF">H3146_25330</name>
</gene>
<dbReference type="EMBL" id="JABJWZ010000415">
    <property type="protein sequence ID" value="MBB1256645.1"/>
    <property type="molecule type" value="Genomic_DNA"/>
</dbReference>
<sequence length="334" mass="35415">MPEATEATEAAEATEATAPMVRPDRGTSGTLLLRADHDPRDAVRDAEGALVVVTSDPALWQETVGAREKLGPTHLYDPTHRADAPHRLRWSPEHGCADMAVARARATALLTPVRSPARIDATTHEAAETILRCSLHAAAVGGQPFRQVHRWIVSGTMNEAVRILRKGKSATSGAAGELEAMLISHPGRRDAATELIRSALGALSQLHVRDSCAAGKADTLVWESFVPEGGTLYVMGESIEDPRRSPGAMPLVTALTADVVEHGRRMAAGSSSGRLDPPVTLVLDGPATVAPLPLLPALLTPETAATGLHTHAYVRSHAQVRAWWPDLIGALNNV</sequence>
<organism evidence="2 3">
    <name type="scientific">Streptomyces alkaliterrae</name>
    <dbReference type="NCBI Taxonomy" id="2213162"/>
    <lineage>
        <taxon>Bacteria</taxon>
        <taxon>Bacillati</taxon>
        <taxon>Actinomycetota</taxon>
        <taxon>Actinomycetes</taxon>
        <taxon>Kitasatosporales</taxon>
        <taxon>Streptomycetaceae</taxon>
        <taxon>Streptomyces</taxon>
    </lineage>
</organism>
<proteinExistence type="predicted"/>
<comment type="caution">
    <text evidence="2">The sequence shown here is derived from an EMBL/GenBank/DDBJ whole genome shotgun (WGS) entry which is preliminary data.</text>
</comment>
<dbReference type="Proteomes" id="UP000525686">
    <property type="component" value="Unassembled WGS sequence"/>
</dbReference>
<dbReference type="AlphaFoldDB" id="A0A7W3ZQF1"/>
<evidence type="ECO:0000313" key="2">
    <source>
        <dbReference type="EMBL" id="MBB1256645.1"/>
    </source>
</evidence>